<keyword evidence="2" id="KW-0378">Hydrolase</keyword>
<dbReference type="InterPro" id="IPR027417">
    <property type="entry name" value="P-loop_NTPase"/>
</dbReference>
<dbReference type="InterPro" id="IPR014001">
    <property type="entry name" value="Helicase_ATP-bd"/>
</dbReference>
<dbReference type="InterPro" id="IPR011545">
    <property type="entry name" value="DEAD/DEAH_box_helicase_dom"/>
</dbReference>
<evidence type="ECO:0000259" key="6">
    <source>
        <dbReference type="PROSITE" id="PS51192"/>
    </source>
</evidence>
<evidence type="ECO:0000256" key="4">
    <source>
        <dbReference type="ARBA" id="ARBA00022840"/>
    </source>
</evidence>
<dbReference type="NCBIfam" id="TIGR01587">
    <property type="entry name" value="cas3_core"/>
    <property type="match status" value="1"/>
</dbReference>
<dbReference type="HOGENOM" id="CLU_407498_0_0_2"/>
<evidence type="ECO:0000256" key="3">
    <source>
        <dbReference type="ARBA" id="ARBA00022806"/>
    </source>
</evidence>
<dbReference type="GO" id="GO:0051607">
    <property type="term" value="P:defense response to virus"/>
    <property type="evidence" value="ECO:0007669"/>
    <property type="project" value="UniProtKB-KW"/>
</dbReference>
<dbReference type="InterPro" id="IPR006474">
    <property type="entry name" value="Helicase_Cas3_CRISPR-ass_core"/>
</dbReference>
<evidence type="ECO:0000313" key="7">
    <source>
        <dbReference type="EMBL" id="ADM27732.1"/>
    </source>
</evidence>
<dbReference type="PROSITE" id="PS51192">
    <property type="entry name" value="HELICASE_ATP_BIND_1"/>
    <property type="match status" value="1"/>
</dbReference>
<dbReference type="AlphaFoldDB" id="E0STW6"/>
<dbReference type="GO" id="GO:0003676">
    <property type="term" value="F:nucleic acid binding"/>
    <property type="evidence" value="ECO:0007669"/>
    <property type="project" value="InterPro"/>
</dbReference>
<dbReference type="PANTHER" id="PTHR47959:SF16">
    <property type="entry name" value="CRISPR-ASSOCIATED NUCLEASE_HELICASE CAS3-RELATED"/>
    <property type="match status" value="1"/>
</dbReference>
<dbReference type="SMART" id="SM00487">
    <property type="entry name" value="DEXDc"/>
    <property type="match status" value="1"/>
</dbReference>
<dbReference type="InterPro" id="IPR050079">
    <property type="entry name" value="DEAD_box_RNA_helicase"/>
</dbReference>
<dbReference type="Pfam" id="PF00270">
    <property type="entry name" value="DEAD"/>
    <property type="match status" value="1"/>
</dbReference>
<dbReference type="GO" id="GO:0016787">
    <property type="term" value="F:hydrolase activity"/>
    <property type="evidence" value="ECO:0007669"/>
    <property type="project" value="UniProtKB-KW"/>
</dbReference>
<evidence type="ECO:0000256" key="5">
    <source>
        <dbReference type="ARBA" id="ARBA00023118"/>
    </source>
</evidence>
<accession>E0STW6</accession>
<proteinExistence type="predicted"/>
<dbReference type="InterPro" id="IPR001650">
    <property type="entry name" value="Helicase_C-like"/>
</dbReference>
<dbReference type="EMBL" id="CP002098">
    <property type="protein sequence ID" value="ADM27732.1"/>
    <property type="molecule type" value="Genomic_DNA"/>
</dbReference>
<dbReference type="KEGG" id="iag:Igag_0916"/>
<keyword evidence="5" id="KW-0051">Antiviral defense</keyword>
<name>E0STW6_IGNAA</name>
<evidence type="ECO:0000256" key="2">
    <source>
        <dbReference type="ARBA" id="ARBA00022801"/>
    </source>
</evidence>
<dbReference type="PANTHER" id="PTHR47959">
    <property type="entry name" value="ATP-DEPENDENT RNA HELICASE RHLE-RELATED"/>
    <property type="match status" value="1"/>
</dbReference>
<dbReference type="GO" id="GO:0140097">
    <property type="term" value="F:catalytic activity, acting on DNA"/>
    <property type="evidence" value="ECO:0007669"/>
    <property type="project" value="UniProtKB-ARBA"/>
</dbReference>
<dbReference type="SMART" id="SM00490">
    <property type="entry name" value="HELICc"/>
    <property type="match status" value="1"/>
</dbReference>
<dbReference type="SUPFAM" id="SSF52540">
    <property type="entry name" value="P-loop containing nucleoside triphosphate hydrolases"/>
    <property type="match status" value="1"/>
</dbReference>
<feature type="domain" description="Helicase ATP-binding" evidence="6">
    <location>
        <begin position="42"/>
        <end position="232"/>
    </location>
</feature>
<protein>
    <submittedName>
        <fullName evidence="7">CRISPR-associated helicase Cas3</fullName>
    </submittedName>
</protein>
<evidence type="ECO:0000256" key="1">
    <source>
        <dbReference type="ARBA" id="ARBA00022741"/>
    </source>
</evidence>
<dbReference type="GO" id="GO:0003724">
    <property type="term" value="F:RNA helicase activity"/>
    <property type="evidence" value="ECO:0007669"/>
    <property type="project" value="TreeGrafter"/>
</dbReference>
<evidence type="ECO:0000313" key="8">
    <source>
        <dbReference type="Proteomes" id="UP000001304"/>
    </source>
</evidence>
<dbReference type="STRING" id="583356.Igag_0916"/>
<keyword evidence="4" id="KW-0067">ATP-binding</keyword>
<dbReference type="GO" id="GO:0005829">
    <property type="term" value="C:cytosol"/>
    <property type="evidence" value="ECO:0007669"/>
    <property type="project" value="TreeGrafter"/>
</dbReference>
<dbReference type="Proteomes" id="UP000001304">
    <property type="component" value="Chromosome"/>
</dbReference>
<gene>
    <name evidence="7" type="ordered locus">Igag_0916</name>
</gene>
<dbReference type="Gene3D" id="3.40.50.300">
    <property type="entry name" value="P-loop containing nucleotide triphosphate hydrolases"/>
    <property type="match status" value="2"/>
</dbReference>
<dbReference type="Pfam" id="PF22590">
    <property type="entry name" value="Cas3-like_C_2"/>
    <property type="match status" value="1"/>
</dbReference>
<keyword evidence="8" id="KW-1185">Reference proteome</keyword>
<keyword evidence="1" id="KW-0547">Nucleotide-binding</keyword>
<reference evidence="7 8" key="1">
    <citation type="journal article" date="2010" name="Stand. Genomic Sci.">
        <title>Complete genome sequence of Ignisphaera aggregans type strain (AQ1.S1).</title>
        <authorList>
            <person name="Goker M."/>
            <person name="Held B."/>
            <person name="Lapidus A."/>
            <person name="Nolan M."/>
            <person name="Spring S."/>
            <person name="Yasawong M."/>
            <person name="Lucas S."/>
            <person name="Glavina Del Rio T."/>
            <person name="Tice H."/>
            <person name="Cheng J.F."/>
            <person name="Goodwin L."/>
            <person name="Tapia R."/>
            <person name="Pitluck S."/>
            <person name="Liolios K."/>
            <person name="Ivanova N."/>
            <person name="Mavromatis K."/>
            <person name="Mikhailova N."/>
            <person name="Pati A."/>
            <person name="Chen A."/>
            <person name="Palaniappan K."/>
            <person name="Brambilla E."/>
            <person name="Land M."/>
            <person name="Hauser L."/>
            <person name="Chang Y.J."/>
            <person name="Jeffries C.D."/>
            <person name="Brettin T."/>
            <person name="Detter J.C."/>
            <person name="Han C."/>
            <person name="Rohde M."/>
            <person name="Sikorski J."/>
            <person name="Woyke T."/>
            <person name="Bristow J."/>
            <person name="Eisen J.A."/>
            <person name="Markowitz V."/>
            <person name="Hugenholtz P."/>
            <person name="Kyrpides N.C."/>
            <person name="Klenk H.P."/>
        </authorList>
    </citation>
    <scope>NUCLEOTIDE SEQUENCE [LARGE SCALE GENOMIC DNA]</scope>
    <source>
        <strain evidence="8">DSM 17230 / JCM 13409 / AQ1.S1</strain>
    </source>
</reference>
<keyword evidence="3" id="KW-0347">Helicase</keyword>
<dbReference type="InterPro" id="IPR054712">
    <property type="entry name" value="Cas3-like_dom"/>
</dbReference>
<dbReference type="BioCyc" id="IAGG583356:GHAH-899-MONOMER"/>
<organism evidence="7 8">
    <name type="scientific">Ignisphaera aggregans (strain DSM 17230 / JCM 13409 / AQ1.S1)</name>
    <dbReference type="NCBI Taxonomy" id="583356"/>
    <lineage>
        <taxon>Archaea</taxon>
        <taxon>Thermoproteota</taxon>
        <taxon>Thermoprotei</taxon>
        <taxon>Desulfurococcales</taxon>
        <taxon>Desulfurococcaceae</taxon>
        <taxon>Ignisphaera</taxon>
    </lineage>
</organism>
<sequence>MDSMLDTTVEAFKVMISRRAGLDKEAVTPYRYQLEAFREFERLASGDLDVLIVRAPPARGKTEAPIASFLAQFVSGEILLPRIIYATPTQTLLYSMVRRFEGYLEALSSAYESFKSWREKLNPVAEHGLDVDPQYLIPRFTVSTYDVVAYAWTARRAIPWRPFTTRGALISSLVVFDEAHLVQDSYTYSQRVFVKLVETMARSGTPIVIMSATLPNKFVEDLSKGLDGDLVREVVDSGASIPGKISVSVVDDSAPTTDFERAMAEILNVANDAARSGKDVLLVFNTVRAAVKVYNVLATKLEKEAFTVVEVKDKDDVERALKDDGKGRIALLVLVHGRLPMGVRRRREELFESLRRIRSGMTEEGLEKRWSLIVVATQVAEVGLDYSFDYVVAELAPPSALVQRIMRAGRIRGQHSEALVLPPIAFECDIDSECTPPSFFVYAKSTLDLGREFVGEISKDPARVADVIYVADWVDREFKAIESETKEWAEILVNRAHQILDTSRFVPPFATVVHRRILESFKFRLGEYVALRILGEETSELEKVADIGEFERRLGELIAKPGEGLRELIEGSVRYALHFRKREIGGDKYTVAMLPRECVWTVGDEHVVTYVRSVRGGKVEIGFLVLKKLDESGRVYAAPGVEDICGRLLICKRVPGFEPEIGLVEVEEVELVVR</sequence>
<dbReference type="GO" id="GO:0005524">
    <property type="term" value="F:ATP binding"/>
    <property type="evidence" value="ECO:0007669"/>
    <property type="project" value="UniProtKB-KW"/>
</dbReference>